<evidence type="ECO:0000313" key="3">
    <source>
        <dbReference type="Proteomes" id="UP000237347"/>
    </source>
</evidence>
<protein>
    <submittedName>
        <fullName evidence="2">Ubp1-associated protein 2a</fullName>
    </submittedName>
</protein>
<proteinExistence type="predicted"/>
<feature type="region of interest" description="Disordered" evidence="1">
    <location>
        <begin position="20"/>
        <end position="62"/>
    </location>
</feature>
<evidence type="ECO:0000313" key="2">
    <source>
        <dbReference type="EMBL" id="KAK7847826.1"/>
    </source>
</evidence>
<reference evidence="2 3" key="1">
    <citation type="journal article" date="2018" name="Sci. Data">
        <title>The draft genome sequence of cork oak.</title>
        <authorList>
            <person name="Ramos A.M."/>
            <person name="Usie A."/>
            <person name="Barbosa P."/>
            <person name="Barros P.M."/>
            <person name="Capote T."/>
            <person name="Chaves I."/>
            <person name="Simoes F."/>
            <person name="Abreu I."/>
            <person name="Carrasquinho I."/>
            <person name="Faro C."/>
            <person name="Guimaraes J.B."/>
            <person name="Mendonca D."/>
            <person name="Nobrega F."/>
            <person name="Rodrigues L."/>
            <person name="Saibo N.J.M."/>
            <person name="Varela M.C."/>
            <person name="Egas C."/>
            <person name="Matos J."/>
            <person name="Miguel C.M."/>
            <person name="Oliveira M.M."/>
            <person name="Ricardo C.P."/>
            <person name="Goncalves S."/>
        </authorList>
    </citation>
    <scope>NUCLEOTIDE SEQUENCE [LARGE SCALE GENOMIC DNA]</scope>
    <source>
        <strain evidence="3">cv. HL8</strain>
    </source>
</reference>
<dbReference type="AlphaFoldDB" id="A0AAW0LAT6"/>
<comment type="caution">
    <text evidence="2">The sequence shown here is derived from an EMBL/GenBank/DDBJ whole genome shotgun (WGS) entry which is preliminary data.</text>
</comment>
<sequence>MPRFSSIFLPFLINQTQKHKHKLISSKNKNTNTNPATDFPCQPNTEAANKNPATDDDEDEDVEKLLEPFTKDHFMALIKKGVKKHPDLIEIVRELANADPPTVRSSSTASAGTPPLKPSPPSSASTGDQGLQGDHRPRL</sequence>
<feature type="compositionally biased region" description="Polar residues" evidence="1">
    <location>
        <begin position="25"/>
        <end position="52"/>
    </location>
</feature>
<evidence type="ECO:0000256" key="1">
    <source>
        <dbReference type="SAM" id="MobiDB-lite"/>
    </source>
</evidence>
<feature type="region of interest" description="Disordered" evidence="1">
    <location>
        <begin position="96"/>
        <end position="139"/>
    </location>
</feature>
<gene>
    <name evidence="2" type="primary">UBA2A_13</name>
    <name evidence="2" type="ORF">CFP56_006128</name>
</gene>
<accession>A0AAW0LAT6</accession>
<keyword evidence="3" id="KW-1185">Reference proteome</keyword>
<dbReference type="EMBL" id="PKMF04000135">
    <property type="protein sequence ID" value="KAK7847826.1"/>
    <property type="molecule type" value="Genomic_DNA"/>
</dbReference>
<name>A0AAW0LAT6_QUESU</name>
<organism evidence="2 3">
    <name type="scientific">Quercus suber</name>
    <name type="common">Cork oak</name>
    <dbReference type="NCBI Taxonomy" id="58331"/>
    <lineage>
        <taxon>Eukaryota</taxon>
        <taxon>Viridiplantae</taxon>
        <taxon>Streptophyta</taxon>
        <taxon>Embryophyta</taxon>
        <taxon>Tracheophyta</taxon>
        <taxon>Spermatophyta</taxon>
        <taxon>Magnoliopsida</taxon>
        <taxon>eudicotyledons</taxon>
        <taxon>Gunneridae</taxon>
        <taxon>Pentapetalae</taxon>
        <taxon>rosids</taxon>
        <taxon>fabids</taxon>
        <taxon>Fagales</taxon>
        <taxon>Fagaceae</taxon>
        <taxon>Quercus</taxon>
    </lineage>
</organism>
<dbReference type="Proteomes" id="UP000237347">
    <property type="component" value="Unassembled WGS sequence"/>
</dbReference>